<feature type="compositionally biased region" description="Low complexity" evidence="1">
    <location>
        <begin position="26"/>
        <end position="52"/>
    </location>
</feature>
<dbReference type="EMBL" id="KK104209">
    <property type="protein sequence ID" value="KIY94262.1"/>
    <property type="molecule type" value="Genomic_DNA"/>
</dbReference>
<name>A0A0D2J2R2_9CHLO</name>
<evidence type="ECO:0000313" key="3">
    <source>
        <dbReference type="EMBL" id="KIY94262.1"/>
    </source>
</evidence>
<dbReference type="RefSeq" id="XP_013893282.1">
    <property type="nucleotide sequence ID" value="XM_014037828.1"/>
</dbReference>
<dbReference type="Proteomes" id="UP000054498">
    <property type="component" value="Unassembled WGS sequence"/>
</dbReference>
<accession>A0A0D2J2R2</accession>
<organism evidence="3 4">
    <name type="scientific">Monoraphidium neglectum</name>
    <dbReference type="NCBI Taxonomy" id="145388"/>
    <lineage>
        <taxon>Eukaryota</taxon>
        <taxon>Viridiplantae</taxon>
        <taxon>Chlorophyta</taxon>
        <taxon>core chlorophytes</taxon>
        <taxon>Chlorophyceae</taxon>
        <taxon>CS clade</taxon>
        <taxon>Sphaeropleales</taxon>
        <taxon>Selenastraceae</taxon>
        <taxon>Monoraphidium</taxon>
    </lineage>
</organism>
<keyword evidence="2" id="KW-0732">Signal</keyword>
<protein>
    <submittedName>
        <fullName evidence="3">Uncharacterized protein</fullName>
    </submittedName>
</protein>
<feature type="chain" id="PRO_5002245031" evidence="2">
    <location>
        <begin position="20"/>
        <end position="365"/>
    </location>
</feature>
<evidence type="ECO:0000313" key="4">
    <source>
        <dbReference type="Proteomes" id="UP000054498"/>
    </source>
</evidence>
<gene>
    <name evidence="3" type="ORF">MNEG_13701</name>
</gene>
<evidence type="ECO:0000256" key="2">
    <source>
        <dbReference type="SAM" id="SignalP"/>
    </source>
</evidence>
<evidence type="ECO:0000256" key="1">
    <source>
        <dbReference type="SAM" id="MobiDB-lite"/>
    </source>
</evidence>
<dbReference type="KEGG" id="mng:MNEG_13701"/>
<feature type="region of interest" description="Disordered" evidence="1">
    <location>
        <begin position="111"/>
        <end position="152"/>
    </location>
</feature>
<dbReference type="AlphaFoldDB" id="A0A0D2J2R2"/>
<keyword evidence="4" id="KW-1185">Reference proteome</keyword>
<feature type="region of interest" description="Disordered" evidence="1">
    <location>
        <begin position="26"/>
        <end position="73"/>
    </location>
</feature>
<feature type="signal peptide" evidence="2">
    <location>
        <begin position="1"/>
        <end position="19"/>
    </location>
</feature>
<sequence length="365" mass="35995">MTSIKTLLAILHLATLSDAVKRVATPKATTSETTTKTKGNAATAGAPTAAAAPPSPLPCSPERTSTKASTPDHVPHAAAADALTACQAGWFVRAASAKDKWRAMTAAAASKTPAALNKHSPAAPRSASASSTSKKSNAAKAEAAAPSDDASAVKASQNTSWLATALTAAQAKCGAACDSVTNSWRATAAKASAALTPRGKAALKKGRSGKPDATAAPVPAGAALPVPAAGIDVASSPMPAACTDAAVVVSIVAPLAPTPSSETGAAAAPKWKKNFGDRFRAALPHARSSRRTPASCPTGRIEARTAPTAKPCCNAEAAAAAAARKRLIGATFAAKLGRLSLRRSPPDQAASAVAGVVGGKAAVAC</sequence>
<dbReference type="GeneID" id="25731190"/>
<proteinExistence type="predicted"/>
<reference evidence="3 4" key="1">
    <citation type="journal article" date="2013" name="BMC Genomics">
        <title>Reconstruction of the lipid metabolism for the microalga Monoraphidium neglectum from its genome sequence reveals characteristics suitable for biofuel production.</title>
        <authorList>
            <person name="Bogen C."/>
            <person name="Al-Dilaimi A."/>
            <person name="Albersmeier A."/>
            <person name="Wichmann J."/>
            <person name="Grundmann M."/>
            <person name="Rupp O."/>
            <person name="Lauersen K.J."/>
            <person name="Blifernez-Klassen O."/>
            <person name="Kalinowski J."/>
            <person name="Goesmann A."/>
            <person name="Mussgnug J.H."/>
            <person name="Kruse O."/>
        </authorList>
    </citation>
    <scope>NUCLEOTIDE SEQUENCE [LARGE SCALE GENOMIC DNA]</scope>
    <source>
        <strain evidence="3 4">SAG 48.87</strain>
    </source>
</reference>